<name>A0AAV3U5W3_9ALTE</name>
<proteinExistence type="predicted"/>
<dbReference type="RefSeq" id="WP_345423844.1">
    <property type="nucleotide sequence ID" value="NZ_AP031496.1"/>
</dbReference>
<gene>
    <name evidence="1" type="ORF">GCM10025791_29670</name>
</gene>
<organism evidence="1 2">
    <name type="scientific">Halioxenophilus aromaticivorans</name>
    <dbReference type="NCBI Taxonomy" id="1306992"/>
    <lineage>
        <taxon>Bacteria</taxon>
        <taxon>Pseudomonadati</taxon>
        <taxon>Pseudomonadota</taxon>
        <taxon>Gammaproteobacteria</taxon>
        <taxon>Alteromonadales</taxon>
        <taxon>Alteromonadaceae</taxon>
        <taxon>Halioxenophilus</taxon>
    </lineage>
</organism>
<dbReference type="EMBL" id="BAABLX010000027">
    <property type="protein sequence ID" value="GAA4947879.1"/>
    <property type="molecule type" value="Genomic_DNA"/>
</dbReference>
<sequence length="70" mass="8332">MTTSTERKIDPHPDLNSCLKNSKINEFERLTHFVLIEKQTVHANTNNQLKMKIKYPRYKSKDKLSRFLPD</sequence>
<reference evidence="2" key="1">
    <citation type="journal article" date="2019" name="Int. J. Syst. Evol. Microbiol.">
        <title>The Global Catalogue of Microorganisms (GCM) 10K type strain sequencing project: providing services to taxonomists for standard genome sequencing and annotation.</title>
        <authorList>
            <consortium name="The Broad Institute Genomics Platform"/>
            <consortium name="The Broad Institute Genome Sequencing Center for Infectious Disease"/>
            <person name="Wu L."/>
            <person name="Ma J."/>
        </authorList>
    </citation>
    <scope>NUCLEOTIDE SEQUENCE [LARGE SCALE GENOMIC DNA]</scope>
    <source>
        <strain evidence="2">JCM 19134</strain>
    </source>
</reference>
<evidence type="ECO:0000313" key="1">
    <source>
        <dbReference type="EMBL" id="GAA4947879.1"/>
    </source>
</evidence>
<keyword evidence="2" id="KW-1185">Reference proteome</keyword>
<accession>A0AAV3U5W3</accession>
<evidence type="ECO:0000313" key="2">
    <source>
        <dbReference type="Proteomes" id="UP001409585"/>
    </source>
</evidence>
<protein>
    <submittedName>
        <fullName evidence="1">Uncharacterized protein</fullName>
    </submittedName>
</protein>
<dbReference type="AlphaFoldDB" id="A0AAV3U5W3"/>
<comment type="caution">
    <text evidence="1">The sequence shown here is derived from an EMBL/GenBank/DDBJ whole genome shotgun (WGS) entry which is preliminary data.</text>
</comment>
<dbReference type="Proteomes" id="UP001409585">
    <property type="component" value="Unassembled WGS sequence"/>
</dbReference>